<evidence type="ECO:0000313" key="3">
    <source>
        <dbReference type="Proteomes" id="UP000247409"/>
    </source>
</evidence>
<evidence type="ECO:0000313" key="2">
    <source>
        <dbReference type="EMBL" id="PXF47311.1"/>
    </source>
</evidence>
<proteinExistence type="predicted"/>
<reference evidence="2 3" key="1">
    <citation type="journal article" date="2018" name="Mol. Biol. Evol.">
        <title>Analysis of the draft genome of the red seaweed Gracilariopsis chorda provides insights into genome size evolution in Rhodophyta.</title>
        <authorList>
            <person name="Lee J."/>
            <person name="Yang E.C."/>
            <person name="Graf L."/>
            <person name="Yang J.H."/>
            <person name="Qiu H."/>
            <person name="Zel Zion U."/>
            <person name="Chan C.X."/>
            <person name="Stephens T.G."/>
            <person name="Weber A.P.M."/>
            <person name="Boo G.H."/>
            <person name="Boo S.M."/>
            <person name="Kim K.M."/>
            <person name="Shin Y."/>
            <person name="Jung M."/>
            <person name="Lee S.J."/>
            <person name="Yim H.S."/>
            <person name="Lee J.H."/>
            <person name="Bhattacharya D."/>
            <person name="Yoon H.S."/>
        </authorList>
    </citation>
    <scope>NUCLEOTIDE SEQUENCE [LARGE SCALE GENOMIC DNA]</scope>
    <source>
        <strain evidence="2 3">SKKU-2015</strain>
        <tissue evidence="2">Whole body</tissue>
    </source>
</reference>
<organism evidence="2 3">
    <name type="scientific">Gracilariopsis chorda</name>
    <dbReference type="NCBI Taxonomy" id="448386"/>
    <lineage>
        <taxon>Eukaryota</taxon>
        <taxon>Rhodophyta</taxon>
        <taxon>Florideophyceae</taxon>
        <taxon>Rhodymeniophycidae</taxon>
        <taxon>Gracilariales</taxon>
        <taxon>Gracilariaceae</taxon>
        <taxon>Gracilariopsis</taxon>
    </lineage>
</organism>
<feature type="compositionally biased region" description="Polar residues" evidence="1">
    <location>
        <begin position="8"/>
        <end position="24"/>
    </location>
</feature>
<dbReference type="Proteomes" id="UP000247409">
    <property type="component" value="Unassembled WGS sequence"/>
</dbReference>
<dbReference type="EMBL" id="NBIV01000026">
    <property type="protein sequence ID" value="PXF47311.1"/>
    <property type="molecule type" value="Genomic_DNA"/>
</dbReference>
<feature type="region of interest" description="Disordered" evidence="1">
    <location>
        <begin position="1"/>
        <end position="24"/>
    </location>
</feature>
<evidence type="ECO:0000256" key="1">
    <source>
        <dbReference type="SAM" id="MobiDB-lite"/>
    </source>
</evidence>
<name>A0A2V3IYW2_9FLOR</name>
<protein>
    <submittedName>
        <fullName evidence="2">Uncharacterized protein</fullName>
    </submittedName>
</protein>
<dbReference type="AlphaFoldDB" id="A0A2V3IYW2"/>
<accession>A0A2V3IYW2</accession>
<comment type="caution">
    <text evidence="2">The sequence shown here is derived from an EMBL/GenBank/DDBJ whole genome shotgun (WGS) entry which is preliminary data.</text>
</comment>
<sequence>MFSPARPSHTQSSSKHCRQQQESHSCMACVAGRGNVDEEAEKNANGRLQGKVINGEISQDGDRNMNKRDDVDDAAVELAWQAAAVRQPENKDKAEKVLSFVQVWEAAGESKAVRTETK</sequence>
<keyword evidence="3" id="KW-1185">Reference proteome</keyword>
<gene>
    <name evidence="2" type="ORF">BWQ96_02924</name>
</gene>